<gene>
    <name evidence="1" type="ORF">CA12_18300</name>
</gene>
<dbReference type="AlphaFoldDB" id="A0A517P8N6"/>
<evidence type="ECO:0000313" key="1">
    <source>
        <dbReference type="EMBL" id="QDT15738.1"/>
    </source>
</evidence>
<name>A0A517P8N6_9PLAN</name>
<dbReference type="KEGG" id="acaf:CA12_18300"/>
<reference evidence="1 2" key="1">
    <citation type="submission" date="2019-02" db="EMBL/GenBank/DDBJ databases">
        <title>Deep-cultivation of Planctomycetes and their phenomic and genomic characterization uncovers novel biology.</title>
        <authorList>
            <person name="Wiegand S."/>
            <person name="Jogler M."/>
            <person name="Boedeker C."/>
            <person name="Pinto D."/>
            <person name="Vollmers J."/>
            <person name="Rivas-Marin E."/>
            <person name="Kohn T."/>
            <person name="Peeters S.H."/>
            <person name="Heuer A."/>
            <person name="Rast P."/>
            <person name="Oberbeckmann S."/>
            <person name="Bunk B."/>
            <person name="Jeske O."/>
            <person name="Meyerdierks A."/>
            <person name="Storesund J.E."/>
            <person name="Kallscheuer N."/>
            <person name="Luecker S."/>
            <person name="Lage O.M."/>
            <person name="Pohl T."/>
            <person name="Merkel B.J."/>
            <person name="Hornburger P."/>
            <person name="Mueller R.-W."/>
            <person name="Bruemmer F."/>
            <person name="Labrenz M."/>
            <person name="Spormann A.M."/>
            <person name="Op den Camp H."/>
            <person name="Overmann J."/>
            <person name="Amann R."/>
            <person name="Jetten M.S.M."/>
            <person name="Mascher T."/>
            <person name="Medema M.H."/>
            <person name="Devos D.P."/>
            <person name="Kaster A.-K."/>
            <person name="Ovreas L."/>
            <person name="Rohde M."/>
            <person name="Galperin M.Y."/>
            <person name="Jogler C."/>
        </authorList>
    </citation>
    <scope>NUCLEOTIDE SEQUENCE [LARGE SCALE GENOMIC DNA]</scope>
    <source>
        <strain evidence="1 2">CA12</strain>
    </source>
</reference>
<proteinExistence type="predicted"/>
<evidence type="ECO:0008006" key="3">
    <source>
        <dbReference type="Google" id="ProtNLM"/>
    </source>
</evidence>
<dbReference type="InterPro" id="IPR035901">
    <property type="entry name" value="GIY-YIG_endonuc_sf"/>
</dbReference>
<organism evidence="1 2">
    <name type="scientific">Alienimonas californiensis</name>
    <dbReference type="NCBI Taxonomy" id="2527989"/>
    <lineage>
        <taxon>Bacteria</taxon>
        <taxon>Pseudomonadati</taxon>
        <taxon>Planctomycetota</taxon>
        <taxon>Planctomycetia</taxon>
        <taxon>Planctomycetales</taxon>
        <taxon>Planctomycetaceae</taxon>
        <taxon>Alienimonas</taxon>
    </lineage>
</organism>
<dbReference type="SUPFAM" id="SSF82771">
    <property type="entry name" value="GIY-YIG endonuclease"/>
    <property type="match status" value="1"/>
</dbReference>
<protein>
    <recommendedName>
        <fullName evidence="3">GIY-YIG domain-containing protein</fullName>
    </recommendedName>
</protein>
<sequence>MRACIPRGDPGVYLLFRRGQRIYVGRSDTDLRIRLSQHVGGGATEFAAIVCPSPWSAYRLERAAYLSLRPPWNRVLPRRPPGS</sequence>
<keyword evidence="2" id="KW-1185">Reference proteome</keyword>
<accession>A0A517P8N6</accession>
<dbReference type="Proteomes" id="UP000318741">
    <property type="component" value="Chromosome"/>
</dbReference>
<evidence type="ECO:0000313" key="2">
    <source>
        <dbReference type="Proteomes" id="UP000318741"/>
    </source>
</evidence>
<dbReference type="EMBL" id="CP036265">
    <property type="protein sequence ID" value="QDT15738.1"/>
    <property type="molecule type" value="Genomic_DNA"/>
</dbReference>